<dbReference type="Gene3D" id="2.60.40.2380">
    <property type="match status" value="1"/>
</dbReference>
<dbReference type="InterPro" id="IPR043128">
    <property type="entry name" value="Rev_trsase/Diguanyl_cyclase"/>
</dbReference>
<dbReference type="PROSITE" id="PS50887">
    <property type="entry name" value="GGDEF"/>
    <property type="match status" value="1"/>
</dbReference>
<dbReference type="FunFam" id="3.30.70.270:FF:000001">
    <property type="entry name" value="Diguanylate cyclase domain protein"/>
    <property type="match status" value="1"/>
</dbReference>
<feature type="domain" description="GGDEF" evidence="5">
    <location>
        <begin position="502"/>
        <end position="635"/>
    </location>
</feature>
<dbReference type="STRING" id="487184.SAMN05216421_0042"/>
<name>A0A1H1L6G0_9GAMM</name>
<dbReference type="NCBIfam" id="TIGR00254">
    <property type="entry name" value="GGDEF"/>
    <property type="match status" value="1"/>
</dbReference>
<feature type="transmembrane region" description="Helical" evidence="4">
    <location>
        <begin position="335"/>
        <end position="354"/>
    </location>
</feature>
<feature type="transmembrane region" description="Helical" evidence="4">
    <location>
        <begin position="397"/>
        <end position="416"/>
    </location>
</feature>
<dbReference type="PANTHER" id="PTHR46663">
    <property type="entry name" value="DIGUANYLATE CYCLASE DGCT-RELATED"/>
    <property type="match status" value="1"/>
</dbReference>
<dbReference type="AlphaFoldDB" id="A0A1H1L6G0"/>
<feature type="coiled-coil region" evidence="3">
    <location>
        <begin position="418"/>
        <end position="467"/>
    </location>
</feature>
<dbReference type="InterPro" id="IPR000160">
    <property type="entry name" value="GGDEF_dom"/>
</dbReference>
<dbReference type="GO" id="GO:0005886">
    <property type="term" value="C:plasma membrane"/>
    <property type="evidence" value="ECO:0007669"/>
    <property type="project" value="UniProtKB-SubCell"/>
</dbReference>
<dbReference type="GO" id="GO:0003824">
    <property type="term" value="F:catalytic activity"/>
    <property type="evidence" value="ECO:0007669"/>
    <property type="project" value="UniProtKB-ARBA"/>
</dbReference>
<dbReference type="InterPro" id="IPR011622">
    <property type="entry name" value="7TMR_DISM_rcpt_extracell_dom2"/>
</dbReference>
<dbReference type="Pfam" id="PF07696">
    <property type="entry name" value="7TMR-DISMED2"/>
    <property type="match status" value="1"/>
</dbReference>
<feature type="transmembrane region" description="Helical" evidence="4">
    <location>
        <begin position="279"/>
        <end position="299"/>
    </location>
</feature>
<keyword evidence="4" id="KW-0812">Transmembrane</keyword>
<evidence type="ECO:0000259" key="5">
    <source>
        <dbReference type="PROSITE" id="PS50887"/>
    </source>
</evidence>
<dbReference type="InterPro" id="IPR011623">
    <property type="entry name" value="7TMR_DISM_rcpt_extracell_dom1"/>
</dbReference>
<sequence length="638" mass="71050">MDQALRIAGIHRADVPRESCNARSACLIAARQRALSMLLWLALVCMSSVWSAASPAEPKVLELDEQQQIDLHRYLAYATSPRETRFEDLEQNSAVWRPASSHNDLNFGYSQDAVWLKLRLRSRADQPTSWRLHFSYSSLDRLELYDGVEPPPLAGDTVRLSQRQAKTRDPVFHLTLAPGEERTLHIRAISDGSLTLSARMWAAADYAGFNEASTALITLYLGMLLALAAYNLLLLTVLRERAYLLYVCFVISFGLGALAFTGMGARYVWPEAGPWGNRLLPFALCLSATIGTLFVRQFLNTAAWLPRWDRVTHVVAWSCMLLTLASLVFPVRWVIPAMSLVGLTGALVMMGCLIQAARLAIPGARIFLLAWCVLIGGVMLLALRNFSLLPSNLFTTYAMYLGSALELLLLSFALAARLNTLKEQTQLAQQRALDVQSELVETLRQHELELEQRVRERTTELAEANARLESMAMHDPLTGLANRNSLERHLDLALRRTQRRHEYLAAMLVDLDGFKQINDQLGHETGDRVLRCIAGRLKALARDADFIARLGGDEFVLIAEGITGREQAHYIAERFLDGLSMPIELEGTSISVGASIGVALTRSAEPDMALLLRQADMAMYTRKRSGRHGVSFFSEAVV</sequence>
<feature type="transmembrane region" description="Helical" evidence="4">
    <location>
        <begin position="215"/>
        <end position="236"/>
    </location>
</feature>
<evidence type="ECO:0000313" key="6">
    <source>
        <dbReference type="EMBL" id="SDR69499.1"/>
    </source>
</evidence>
<keyword evidence="4" id="KW-1133">Transmembrane helix</keyword>
<protein>
    <submittedName>
        <fullName evidence="6">Diguanylate cyclase (GGDEF) domain-containing protein</fullName>
    </submittedName>
</protein>
<feature type="transmembrane region" description="Helical" evidence="4">
    <location>
        <begin position="311"/>
        <end position="329"/>
    </location>
</feature>
<evidence type="ECO:0000313" key="7">
    <source>
        <dbReference type="Proteomes" id="UP000243207"/>
    </source>
</evidence>
<evidence type="ECO:0000256" key="2">
    <source>
        <dbReference type="ARBA" id="ARBA00004533"/>
    </source>
</evidence>
<evidence type="ECO:0000256" key="3">
    <source>
        <dbReference type="SAM" id="Coils"/>
    </source>
</evidence>
<gene>
    <name evidence="6" type="ORF">SAMN05216421_0042</name>
</gene>
<keyword evidence="4" id="KW-0472">Membrane</keyword>
<dbReference type="SUPFAM" id="SSF55073">
    <property type="entry name" value="Nucleotide cyclase"/>
    <property type="match status" value="1"/>
</dbReference>
<keyword evidence="3" id="KW-0175">Coiled coil</keyword>
<proteinExistence type="predicted"/>
<dbReference type="InterPro" id="IPR029787">
    <property type="entry name" value="Nucleotide_cyclase"/>
</dbReference>
<dbReference type="Pfam" id="PF07695">
    <property type="entry name" value="7TMR-DISM_7TM"/>
    <property type="match status" value="1"/>
</dbReference>
<feature type="transmembrane region" description="Helical" evidence="4">
    <location>
        <begin position="243"/>
        <end position="267"/>
    </location>
</feature>
<dbReference type="CDD" id="cd01949">
    <property type="entry name" value="GGDEF"/>
    <property type="match status" value="1"/>
</dbReference>
<feature type="transmembrane region" description="Helical" evidence="4">
    <location>
        <begin position="366"/>
        <end position="385"/>
    </location>
</feature>
<comment type="subcellular location">
    <subcellularLocation>
        <location evidence="2">Cell inner membrane</location>
    </subcellularLocation>
</comment>
<evidence type="ECO:0000256" key="4">
    <source>
        <dbReference type="SAM" id="Phobius"/>
    </source>
</evidence>
<comment type="cofactor">
    <cofactor evidence="1">
        <name>Mg(2+)</name>
        <dbReference type="ChEBI" id="CHEBI:18420"/>
    </cofactor>
</comment>
<dbReference type="EMBL" id="LT629736">
    <property type="protein sequence ID" value="SDR69499.1"/>
    <property type="molecule type" value="Genomic_DNA"/>
</dbReference>
<dbReference type="SMART" id="SM00267">
    <property type="entry name" value="GGDEF"/>
    <property type="match status" value="1"/>
</dbReference>
<dbReference type="Gene3D" id="3.30.70.270">
    <property type="match status" value="1"/>
</dbReference>
<organism evidence="6 7">
    <name type="scientific">Halopseudomonas xinjiangensis</name>
    <dbReference type="NCBI Taxonomy" id="487184"/>
    <lineage>
        <taxon>Bacteria</taxon>
        <taxon>Pseudomonadati</taxon>
        <taxon>Pseudomonadota</taxon>
        <taxon>Gammaproteobacteria</taxon>
        <taxon>Pseudomonadales</taxon>
        <taxon>Pseudomonadaceae</taxon>
        <taxon>Halopseudomonas</taxon>
    </lineage>
</organism>
<keyword evidence="7" id="KW-1185">Reference proteome</keyword>
<reference evidence="7" key="1">
    <citation type="submission" date="2016-10" db="EMBL/GenBank/DDBJ databases">
        <authorList>
            <person name="Varghese N."/>
            <person name="Submissions S."/>
        </authorList>
    </citation>
    <scope>NUCLEOTIDE SEQUENCE [LARGE SCALE GENOMIC DNA]</scope>
    <source>
        <strain evidence="7">NRRL B-51270</strain>
    </source>
</reference>
<dbReference type="PANTHER" id="PTHR46663:SF2">
    <property type="entry name" value="GGDEF DOMAIN-CONTAINING PROTEIN"/>
    <property type="match status" value="1"/>
</dbReference>
<dbReference type="Proteomes" id="UP000243207">
    <property type="component" value="Chromosome I"/>
</dbReference>
<dbReference type="InterPro" id="IPR052163">
    <property type="entry name" value="DGC-Regulatory_Protein"/>
</dbReference>
<dbReference type="OrthoDB" id="9803824at2"/>
<accession>A0A1H1L6G0</accession>
<dbReference type="Pfam" id="PF00990">
    <property type="entry name" value="GGDEF"/>
    <property type="match status" value="1"/>
</dbReference>
<evidence type="ECO:0000256" key="1">
    <source>
        <dbReference type="ARBA" id="ARBA00001946"/>
    </source>
</evidence>